<dbReference type="HOGENOM" id="CLU_086034_6_0_7"/>
<dbReference type="InterPro" id="IPR003369">
    <property type="entry name" value="TatA/B/E"/>
</dbReference>
<dbReference type="EnsemblBacteria" id="AAS96922">
    <property type="protein sequence ID" value="AAS96922"/>
    <property type="gene ID" value="DVU_2450"/>
</dbReference>
<keyword evidence="5 9" id="KW-0653">Protein transport</keyword>
<evidence type="ECO:0000256" key="10">
    <source>
        <dbReference type="SAM" id="MobiDB-lite"/>
    </source>
</evidence>
<dbReference type="KEGG" id="dvu:DVU_2450"/>
<comment type="subunit">
    <text evidence="9">Forms a complex with TatC.</text>
</comment>
<dbReference type="SMR" id="Q729A2"/>
<keyword evidence="7 9" id="KW-0811">Translocation</keyword>
<comment type="subcellular location">
    <subcellularLocation>
        <location evidence="9">Cell inner membrane</location>
        <topology evidence="9">Single-pass membrane protein</topology>
    </subcellularLocation>
    <subcellularLocation>
        <location evidence="1">Cell membrane</location>
        <topology evidence="1">Single-pass membrane protein</topology>
    </subcellularLocation>
</comment>
<organism evidence="11 12">
    <name type="scientific">Nitratidesulfovibrio vulgaris (strain ATCC 29579 / DSM 644 / CCUG 34227 / NCIMB 8303 / VKM B-1760 / Hildenborough)</name>
    <name type="common">Desulfovibrio vulgaris</name>
    <dbReference type="NCBI Taxonomy" id="882"/>
    <lineage>
        <taxon>Bacteria</taxon>
        <taxon>Pseudomonadati</taxon>
        <taxon>Thermodesulfobacteriota</taxon>
        <taxon>Desulfovibrionia</taxon>
        <taxon>Desulfovibrionales</taxon>
        <taxon>Desulfovibrionaceae</taxon>
        <taxon>Nitratidesulfovibrio</taxon>
    </lineage>
</organism>
<keyword evidence="6 9" id="KW-1133">Transmembrane helix</keyword>
<reference evidence="11 12" key="1">
    <citation type="journal article" date="2004" name="Nat. Biotechnol.">
        <title>The genome sequence of the anaerobic, sulfate-reducing bacterium Desulfovibrio vulgaris Hildenborough.</title>
        <authorList>
            <person name="Heidelberg J.F."/>
            <person name="Seshadri R."/>
            <person name="Haveman S.A."/>
            <person name="Hemme C.L."/>
            <person name="Paulsen I.T."/>
            <person name="Kolonay J.F."/>
            <person name="Eisen J.A."/>
            <person name="Ward N."/>
            <person name="Methe B."/>
            <person name="Brinkac L.M."/>
            <person name="Daugherty S.C."/>
            <person name="Deboy R.T."/>
            <person name="Dodson R.J."/>
            <person name="Durkin A.S."/>
            <person name="Madupu R."/>
            <person name="Nelson W.C."/>
            <person name="Sullivan S.A."/>
            <person name="Fouts D."/>
            <person name="Haft D.H."/>
            <person name="Selengut J."/>
            <person name="Peterson J.D."/>
            <person name="Davidsen T.M."/>
            <person name="Zafar N."/>
            <person name="Zhou L."/>
            <person name="Radune D."/>
            <person name="Dimitrov G."/>
            <person name="Hance M."/>
            <person name="Tran K."/>
            <person name="Khouri H."/>
            <person name="Gill J."/>
            <person name="Utterback T.R."/>
            <person name="Feldblyum T.V."/>
            <person name="Wall J.D."/>
            <person name="Voordouw G."/>
            <person name="Fraser C.M."/>
        </authorList>
    </citation>
    <scope>NUCLEOTIDE SEQUENCE [LARGE SCALE GENOMIC DNA]</scope>
    <source>
        <strain evidence="12">ATCC 29579 / DSM 644 / NCIMB 8303 / VKM B-1760 / Hildenborough</strain>
    </source>
</reference>
<keyword evidence="4 9" id="KW-0812">Transmembrane</keyword>
<dbReference type="InterPro" id="IPR006312">
    <property type="entry name" value="TatA/E"/>
</dbReference>
<dbReference type="STRING" id="882.DVU_2450"/>
<dbReference type="Pfam" id="PF02416">
    <property type="entry name" value="TatA_B_E"/>
    <property type="match status" value="1"/>
</dbReference>
<dbReference type="OrthoDB" id="9813726at2"/>
<dbReference type="PANTHER" id="PTHR42982:SF1">
    <property type="entry name" value="SEC-INDEPENDENT PROTEIN TRANSLOCASE PROTEIN TATA"/>
    <property type="match status" value="1"/>
</dbReference>
<dbReference type="EMBL" id="AE017285">
    <property type="protein sequence ID" value="AAS96922.1"/>
    <property type="molecule type" value="Genomic_DNA"/>
</dbReference>
<feature type="transmembrane region" description="Helical" evidence="9">
    <location>
        <begin position="6"/>
        <end position="23"/>
    </location>
</feature>
<gene>
    <name evidence="9" type="primary">tatA</name>
    <name evidence="11" type="ordered locus">DVU_2450</name>
</gene>
<keyword evidence="12" id="KW-1185">Reference proteome</keyword>
<evidence type="ECO:0000256" key="3">
    <source>
        <dbReference type="ARBA" id="ARBA00022475"/>
    </source>
</evidence>
<evidence type="ECO:0000256" key="1">
    <source>
        <dbReference type="ARBA" id="ARBA00004162"/>
    </source>
</evidence>
<evidence type="ECO:0000313" key="11">
    <source>
        <dbReference type="EMBL" id="AAS96922.1"/>
    </source>
</evidence>
<evidence type="ECO:0000256" key="4">
    <source>
        <dbReference type="ARBA" id="ARBA00022692"/>
    </source>
</evidence>
<dbReference type="NCBIfam" id="TIGR01411">
    <property type="entry name" value="tatAE"/>
    <property type="match status" value="1"/>
</dbReference>
<dbReference type="PANTHER" id="PTHR42982">
    <property type="entry name" value="SEC-INDEPENDENT PROTEIN TRANSLOCASE PROTEIN TATA"/>
    <property type="match status" value="1"/>
</dbReference>
<keyword evidence="2 9" id="KW-0813">Transport</keyword>
<accession>Q729A2</accession>
<dbReference type="Gene3D" id="1.20.5.3310">
    <property type="match status" value="1"/>
</dbReference>
<evidence type="ECO:0000313" key="12">
    <source>
        <dbReference type="Proteomes" id="UP000002194"/>
    </source>
</evidence>
<dbReference type="PATRIC" id="fig|882.5.peg.2219"/>
<sequence length="68" mass="7367">MIGQLFQPAHLLVILVIALFVFGPKNLPGLGKTIGKSLNEFKRSLNEEDEVDISAQPGKKPSDGSPKH</sequence>
<dbReference type="GO" id="GO:0033281">
    <property type="term" value="C:TAT protein transport complex"/>
    <property type="evidence" value="ECO:0007669"/>
    <property type="project" value="UniProtKB-UniRule"/>
</dbReference>
<dbReference type="Proteomes" id="UP000002194">
    <property type="component" value="Chromosome"/>
</dbReference>
<evidence type="ECO:0000256" key="2">
    <source>
        <dbReference type="ARBA" id="ARBA00022448"/>
    </source>
</evidence>
<evidence type="ECO:0000256" key="7">
    <source>
        <dbReference type="ARBA" id="ARBA00023010"/>
    </source>
</evidence>
<dbReference type="RefSeq" id="WP_010939721.1">
    <property type="nucleotide sequence ID" value="NC_002937.3"/>
</dbReference>
<dbReference type="eggNOG" id="COG1826">
    <property type="taxonomic scope" value="Bacteria"/>
</dbReference>
<dbReference type="AlphaFoldDB" id="Q729A2"/>
<evidence type="ECO:0000256" key="5">
    <source>
        <dbReference type="ARBA" id="ARBA00022927"/>
    </source>
</evidence>
<dbReference type="HAMAP" id="MF_00236">
    <property type="entry name" value="TatA_E"/>
    <property type="match status" value="1"/>
</dbReference>
<comment type="function">
    <text evidence="9">Part of the twin-arginine translocation (Tat) system that transports large folded proteins containing a characteristic twin-arginine motif in their signal peptide across membranes. TatA could form the protein-conducting channel of the Tat system.</text>
</comment>
<name>Q729A2_NITV2</name>
<keyword evidence="3 9" id="KW-1003">Cell membrane</keyword>
<evidence type="ECO:0000256" key="8">
    <source>
        <dbReference type="ARBA" id="ARBA00023136"/>
    </source>
</evidence>
<evidence type="ECO:0000256" key="6">
    <source>
        <dbReference type="ARBA" id="ARBA00022989"/>
    </source>
</evidence>
<keyword evidence="9" id="KW-0997">Cell inner membrane</keyword>
<evidence type="ECO:0000256" key="9">
    <source>
        <dbReference type="HAMAP-Rule" id="MF_00236"/>
    </source>
</evidence>
<protein>
    <recommendedName>
        <fullName evidence="9">Sec-independent protein translocase protein TatA</fullName>
    </recommendedName>
</protein>
<proteinExistence type="inferred from homology"/>
<dbReference type="GO" id="GO:0008320">
    <property type="term" value="F:protein transmembrane transporter activity"/>
    <property type="evidence" value="ECO:0007669"/>
    <property type="project" value="UniProtKB-UniRule"/>
</dbReference>
<feature type="region of interest" description="Disordered" evidence="10">
    <location>
        <begin position="48"/>
        <end position="68"/>
    </location>
</feature>
<dbReference type="PaxDb" id="882-DVU_2450"/>
<keyword evidence="8 9" id="KW-0472">Membrane</keyword>
<comment type="similarity">
    <text evidence="9">Belongs to the TatA/E family.</text>
</comment>
<dbReference type="GO" id="GO:0043953">
    <property type="term" value="P:protein transport by the Tat complex"/>
    <property type="evidence" value="ECO:0007669"/>
    <property type="project" value="UniProtKB-UniRule"/>
</dbReference>